<keyword evidence="14" id="KW-1185">Reference proteome</keyword>
<dbReference type="InterPro" id="IPR001509">
    <property type="entry name" value="Epimerase_deHydtase"/>
</dbReference>
<evidence type="ECO:0000256" key="6">
    <source>
        <dbReference type="ARBA" id="ARBA00018569"/>
    </source>
</evidence>
<protein>
    <recommendedName>
        <fullName evidence="6 11">UDP-glucose 4-epimerase</fullName>
        <ecNumber evidence="5 11">5.1.3.2</ecNumber>
    </recommendedName>
</protein>
<dbReference type="CDD" id="cd05247">
    <property type="entry name" value="UDP_G4E_1_SDR_e"/>
    <property type="match status" value="1"/>
</dbReference>
<comment type="caution">
    <text evidence="13">The sequence shown here is derived from an EMBL/GenBank/DDBJ whole genome shotgun (WGS) entry which is preliminary data.</text>
</comment>
<feature type="domain" description="NAD-dependent epimerase/dehydratase" evidence="12">
    <location>
        <begin position="3"/>
        <end position="252"/>
    </location>
</feature>
<dbReference type="UniPathway" id="UPA00214"/>
<evidence type="ECO:0000256" key="2">
    <source>
        <dbReference type="ARBA" id="ARBA00001911"/>
    </source>
</evidence>
<dbReference type="AlphaFoldDB" id="A0A1S2LWY2"/>
<dbReference type="RefSeq" id="WP_071307767.1">
    <property type="nucleotide sequence ID" value="NZ_MLQR01000001.1"/>
</dbReference>
<keyword evidence="10 11" id="KW-0119">Carbohydrate metabolism</keyword>
<comment type="subunit">
    <text evidence="11">Homodimer.</text>
</comment>
<accession>A0A1S2LWY2</accession>
<evidence type="ECO:0000256" key="1">
    <source>
        <dbReference type="ARBA" id="ARBA00000083"/>
    </source>
</evidence>
<dbReference type="Pfam" id="PF01370">
    <property type="entry name" value="Epimerase"/>
    <property type="match status" value="1"/>
</dbReference>
<evidence type="ECO:0000313" key="13">
    <source>
        <dbReference type="EMBL" id="OIJ17038.1"/>
    </source>
</evidence>
<comment type="cofactor">
    <cofactor evidence="2 11">
        <name>NAD(+)</name>
        <dbReference type="ChEBI" id="CHEBI:57540"/>
    </cofactor>
</comment>
<dbReference type="OrthoDB" id="9801785at2"/>
<dbReference type="EC" id="5.1.3.2" evidence="5 11"/>
<evidence type="ECO:0000256" key="8">
    <source>
        <dbReference type="ARBA" id="ARBA00023144"/>
    </source>
</evidence>
<proteinExistence type="inferred from homology"/>
<evidence type="ECO:0000256" key="5">
    <source>
        <dbReference type="ARBA" id="ARBA00013189"/>
    </source>
</evidence>
<evidence type="ECO:0000256" key="10">
    <source>
        <dbReference type="ARBA" id="ARBA00023277"/>
    </source>
</evidence>
<dbReference type="Gene3D" id="3.40.50.720">
    <property type="entry name" value="NAD(P)-binding Rossmann-like Domain"/>
    <property type="match status" value="1"/>
</dbReference>
<dbReference type="EMBL" id="MLQR01000001">
    <property type="protein sequence ID" value="OIJ17038.1"/>
    <property type="molecule type" value="Genomic_DNA"/>
</dbReference>
<name>A0A1S2LWY2_9BACI</name>
<comment type="similarity">
    <text evidence="4 11">Belongs to the NAD(P)-dependent epimerase/dehydratase family.</text>
</comment>
<organism evidence="13 14">
    <name type="scientific">Anaerobacillus alkalilacustris</name>
    <dbReference type="NCBI Taxonomy" id="393763"/>
    <lineage>
        <taxon>Bacteria</taxon>
        <taxon>Bacillati</taxon>
        <taxon>Bacillota</taxon>
        <taxon>Bacilli</taxon>
        <taxon>Bacillales</taxon>
        <taxon>Bacillaceae</taxon>
        <taxon>Anaerobacillus</taxon>
    </lineage>
</organism>
<dbReference type="Gene3D" id="3.90.25.10">
    <property type="entry name" value="UDP-galactose 4-epimerase, domain 1"/>
    <property type="match status" value="1"/>
</dbReference>
<dbReference type="GO" id="GO:0003978">
    <property type="term" value="F:UDP-glucose 4-epimerase activity"/>
    <property type="evidence" value="ECO:0007669"/>
    <property type="project" value="UniProtKB-UniRule"/>
</dbReference>
<dbReference type="PANTHER" id="PTHR43725:SF53">
    <property type="entry name" value="UDP-ARABINOSE 4-EPIMERASE 1"/>
    <property type="match status" value="1"/>
</dbReference>
<gene>
    <name evidence="13" type="ORF">BKP37_00410</name>
</gene>
<dbReference type="NCBIfam" id="TIGR01179">
    <property type="entry name" value="galE"/>
    <property type="match status" value="1"/>
</dbReference>
<dbReference type="Proteomes" id="UP000179524">
    <property type="component" value="Unassembled WGS sequence"/>
</dbReference>
<dbReference type="GO" id="GO:0033499">
    <property type="term" value="P:galactose catabolic process via UDP-galactose, Leloir pathway"/>
    <property type="evidence" value="ECO:0007669"/>
    <property type="project" value="TreeGrafter"/>
</dbReference>
<dbReference type="InterPro" id="IPR005886">
    <property type="entry name" value="UDP_G4E"/>
</dbReference>
<evidence type="ECO:0000256" key="7">
    <source>
        <dbReference type="ARBA" id="ARBA00023027"/>
    </source>
</evidence>
<dbReference type="InterPro" id="IPR036291">
    <property type="entry name" value="NAD(P)-bd_dom_sf"/>
</dbReference>
<evidence type="ECO:0000256" key="9">
    <source>
        <dbReference type="ARBA" id="ARBA00023235"/>
    </source>
</evidence>
<dbReference type="PANTHER" id="PTHR43725">
    <property type="entry name" value="UDP-GLUCOSE 4-EPIMERASE"/>
    <property type="match status" value="1"/>
</dbReference>
<dbReference type="SUPFAM" id="SSF51735">
    <property type="entry name" value="NAD(P)-binding Rossmann-fold domains"/>
    <property type="match status" value="1"/>
</dbReference>
<reference evidence="13 14" key="1">
    <citation type="submission" date="2016-10" db="EMBL/GenBank/DDBJ databases">
        <title>Draft genome sequences of four alkaliphilic bacteria belonging to the Anaerobacillus genus.</title>
        <authorList>
            <person name="Bassil N.M."/>
            <person name="Lloyd J.R."/>
        </authorList>
    </citation>
    <scope>NUCLEOTIDE SEQUENCE [LARGE SCALE GENOMIC DNA]</scope>
    <source>
        <strain evidence="13 14">DSM 18345</strain>
    </source>
</reference>
<keyword evidence="7 11" id="KW-0520">NAD</keyword>
<comment type="pathway">
    <text evidence="3 11">Carbohydrate metabolism; galactose metabolism.</text>
</comment>
<evidence type="ECO:0000256" key="3">
    <source>
        <dbReference type="ARBA" id="ARBA00004947"/>
    </source>
</evidence>
<keyword evidence="8" id="KW-0299">Galactose metabolism</keyword>
<evidence type="ECO:0000259" key="12">
    <source>
        <dbReference type="Pfam" id="PF01370"/>
    </source>
</evidence>
<evidence type="ECO:0000256" key="4">
    <source>
        <dbReference type="ARBA" id="ARBA00007637"/>
    </source>
</evidence>
<sequence>MAILVCGGAGYIGSHTVSELLDRGEDVVVVDNLQNGHRDAVLEKATLCVGDLRDEKFLDTVFNEFKIDAVIHFAADSLVGESVTAPLKYYDNNVYGTLCLLKVMEKHGVKKIVFSSTAATYGEPKNIPILETDPTIPTNPYGETKLAVEKMLKWADEAHGIKHVILRYFNVAGAHMKGILGEDHSPETHLIPIILQVALGKREEISIFGDDYDTEDGTCIRDYIHVTDLADAHILALNKLNEEETSAIYNLGNGNGFSVKEVIEAVRKVTNHPIPAIVSPRRAGDPAKLVASSEKAMKELGWSPKYANLETIILSAWEWFKKNPNGYPKQSN</sequence>
<evidence type="ECO:0000256" key="11">
    <source>
        <dbReference type="RuleBase" id="RU366046"/>
    </source>
</evidence>
<evidence type="ECO:0000313" key="14">
    <source>
        <dbReference type="Proteomes" id="UP000179524"/>
    </source>
</evidence>
<keyword evidence="9 11" id="KW-0413">Isomerase</keyword>
<comment type="catalytic activity">
    <reaction evidence="1 11">
        <text>UDP-alpha-D-glucose = UDP-alpha-D-galactose</text>
        <dbReference type="Rhea" id="RHEA:22168"/>
        <dbReference type="ChEBI" id="CHEBI:58885"/>
        <dbReference type="ChEBI" id="CHEBI:66914"/>
        <dbReference type="EC" id="5.1.3.2"/>
    </reaction>
</comment>